<name>A0A8J3FZI5_9PSEU</name>
<keyword evidence="3" id="KW-1185">Reference proteome</keyword>
<evidence type="ECO:0000256" key="1">
    <source>
        <dbReference type="SAM" id="SignalP"/>
    </source>
</evidence>
<protein>
    <submittedName>
        <fullName evidence="2">Uncharacterized protein</fullName>
    </submittedName>
</protein>
<accession>A0A8J3FZI5</accession>
<feature type="signal peptide" evidence="1">
    <location>
        <begin position="1"/>
        <end position="22"/>
    </location>
</feature>
<keyword evidence="1" id="KW-0732">Signal</keyword>
<reference evidence="2" key="1">
    <citation type="journal article" date="2014" name="Int. J. Syst. Evol. Microbiol.">
        <title>Complete genome sequence of Corynebacterium casei LMG S-19264T (=DSM 44701T), isolated from a smear-ripened cheese.</title>
        <authorList>
            <consortium name="US DOE Joint Genome Institute (JGI-PGF)"/>
            <person name="Walter F."/>
            <person name="Albersmeier A."/>
            <person name="Kalinowski J."/>
            <person name="Ruckert C."/>
        </authorList>
    </citation>
    <scope>NUCLEOTIDE SEQUENCE</scope>
    <source>
        <strain evidence="2">CGMCC 4.5737</strain>
    </source>
</reference>
<dbReference type="RefSeq" id="WP_189062237.1">
    <property type="nucleotide sequence ID" value="NZ_BMMK01000085.1"/>
</dbReference>
<dbReference type="Proteomes" id="UP000637578">
    <property type="component" value="Unassembled WGS sequence"/>
</dbReference>
<feature type="chain" id="PRO_5039358273" evidence="1">
    <location>
        <begin position="23"/>
        <end position="179"/>
    </location>
</feature>
<evidence type="ECO:0000313" key="2">
    <source>
        <dbReference type="EMBL" id="GGM84934.1"/>
    </source>
</evidence>
<dbReference type="AlphaFoldDB" id="A0A8J3FZI5"/>
<proteinExistence type="predicted"/>
<gene>
    <name evidence="2" type="ORF">GCM10012275_64610</name>
</gene>
<organism evidence="2 3">
    <name type="scientific">Longimycelium tulufanense</name>
    <dbReference type="NCBI Taxonomy" id="907463"/>
    <lineage>
        <taxon>Bacteria</taxon>
        <taxon>Bacillati</taxon>
        <taxon>Actinomycetota</taxon>
        <taxon>Actinomycetes</taxon>
        <taxon>Pseudonocardiales</taxon>
        <taxon>Pseudonocardiaceae</taxon>
        <taxon>Longimycelium</taxon>
    </lineage>
</organism>
<evidence type="ECO:0000313" key="3">
    <source>
        <dbReference type="Proteomes" id="UP000637578"/>
    </source>
</evidence>
<comment type="caution">
    <text evidence="2">The sequence shown here is derived from an EMBL/GenBank/DDBJ whole genome shotgun (WGS) entry which is preliminary data.</text>
</comment>
<reference evidence="2" key="2">
    <citation type="submission" date="2020-09" db="EMBL/GenBank/DDBJ databases">
        <authorList>
            <person name="Sun Q."/>
            <person name="Zhou Y."/>
        </authorList>
    </citation>
    <scope>NUCLEOTIDE SEQUENCE</scope>
    <source>
        <strain evidence="2">CGMCC 4.5737</strain>
    </source>
</reference>
<dbReference type="EMBL" id="BMMK01000085">
    <property type="protein sequence ID" value="GGM84934.1"/>
    <property type="molecule type" value="Genomic_DNA"/>
</dbReference>
<sequence>MRRSLVAVAAAALIAGLLPISASNVSAGAASTTTDLMTCPVNADVVIDPATSHAVFNAAYVGCVVNPGAENVSAWTITWATGNVSCLHGGRLFHLEANNFLIEWTRRDLSTATGTANAIVEVDLNSATLIRMDVHITSGPFAGAHVRAIAPDGPIVVDGLGCPGINRISFYNVQTVYST</sequence>